<dbReference type="EMBL" id="CP000613">
    <property type="protein sequence ID" value="ACI98301.1"/>
    <property type="molecule type" value="Genomic_DNA"/>
</dbReference>
<organism evidence="1 2">
    <name type="scientific">Rhodospirillum centenum (strain ATCC 51521 / SW)</name>
    <dbReference type="NCBI Taxonomy" id="414684"/>
    <lineage>
        <taxon>Bacteria</taxon>
        <taxon>Pseudomonadati</taxon>
        <taxon>Pseudomonadota</taxon>
        <taxon>Alphaproteobacteria</taxon>
        <taxon>Rhodospirillales</taxon>
        <taxon>Rhodospirillaceae</taxon>
        <taxon>Rhodospirillum</taxon>
    </lineage>
</organism>
<gene>
    <name evidence="1" type="ordered locus">RC1_0871</name>
</gene>
<reference evidence="1 2" key="1">
    <citation type="journal article" date="2010" name="BMC Genomics">
        <title>Metabolic flexibility revealed in the genome of the cyst-forming alpha-1 proteobacterium Rhodospirillum centenum.</title>
        <authorList>
            <person name="Lu Y.K."/>
            <person name="Marden J."/>
            <person name="Han M."/>
            <person name="Swingley W.D."/>
            <person name="Mastrian S.D."/>
            <person name="Chowdhury S.R."/>
            <person name="Hao J."/>
            <person name="Helmy T."/>
            <person name="Kim S."/>
            <person name="Kurdoglu A.A."/>
            <person name="Matthies H.J."/>
            <person name="Rollo D."/>
            <person name="Stothard P."/>
            <person name="Blankenship R.E."/>
            <person name="Bauer C.E."/>
            <person name="Touchman J.W."/>
        </authorList>
    </citation>
    <scope>NUCLEOTIDE SEQUENCE [LARGE SCALE GENOMIC DNA]</scope>
    <source>
        <strain evidence="2">ATCC 51521 / SW</strain>
    </source>
</reference>
<dbReference type="HOGENOM" id="CLU_3157155_0_0_5"/>
<protein>
    <submittedName>
        <fullName evidence="1">Uncharacterized protein</fullName>
    </submittedName>
</protein>
<dbReference type="AlphaFoldDB" id="B6IS65"/>
<sequence length="48" mass="5001">MPVRAGGASFIWVVRSDRPGLTVRLHAAGLLLLLDPIAAGGCRATEQS</sequence>
<evidence type="ECO:0000313" key="2">
    <source>
        <dbReference type="Proteomes" id="UP000001591"/>
    </source>
</evidence>
<evidence type="ECO:0000313" key="1">
    <source>
        <dbReference type="EMBL" id="ACI98301.1"/>
    </source>
</evidence>
<dbReference type="Proteomes" id="UP000001591">
    <property type="component" value="Chromosome"/>
</dbReference>
<name>B6IS65_RHOCS</name>
<dbReference type="KEGG" id="rce:RC1_0871"/>
<dbReference type="STRING" id="414684.RC1_0871"/>
<accession>B6IS65</accession>
<proteinExistence type="predicted"/>
<keyword evidence="2" id="KW-1185">Reference proteome</keyword>